<feature type="region of interest" description="Disordered" evidence="1">
    <location>
        <begin position="723"/>
        <end position="753"/>
    </location>
</feature>
<evidence type="ECO:0000256" key="1">
    <source>
        <dbReference type="SAM" id="MobiDB-lite"/>
    </source>
</evidence>
<protein>
    <recommendedName>
        <fullName evidence="4">Large polyvalent protein associated domain-containing protein</fullName>
    </recommendedName>
</protein>
<dbReference type="OrthoDB" id="3881415at2"/>
<gene>
    <name evidence="2" type="ORF">DVK44_29575</name>
</gene>
<name>A0A345HWS9_9ACTN</name>
<keyword evidence="3" id="KW-1185">Reference proteome</keyword>
<reference evidence="3" key="1">
    <citation type="submission" date="2018-07" db="EMBL/GenBank/DDBJ databases">
        <authorList>
            <person name="Zhao J."/>
        </authorList>
    </citation>
    <scope>NUCLEOTIDE SEQUENCE [LARGE SCALE GENOMIC DNA]</scope>
    <source>
        <strain evidence="3">GSSD-12</strain>
    </source>
</reference>
<accession>A0A345HWS9</accession>
<dbReference type="Proteomes" id="UP000253868">
    <property type="component" value="Chromosome"/>
</dbReference>
<organism evidence="2 3">
    <name type="scientific">Streptomyces paludis</name>
    <dbReference type="NCBI Taxonomy" id="2282738"/>
    <lineage>
        <taxon>Bacteria</taxon>
        <taxon>Bacillati</taxon>
        <taxon>Actinomycetota</taxon>
        <taxon>Actinomycetes</taxon>
        <taxon>Kitasatosporales</taxon>
        <taxon>Streptomycetaceae</taxon>
        <taxon>Streptomyces</taxon>
    </lineage>
</organism>
<evidence type="ECO:0008006" key="4">
    <source>
        <dbReference type="Google" id="ProtNLM"/>
    </source>
</evidence>
<proteinExistence type="predicted"/>
<evidence type="ECO:0000313" key="2">
    <source>
        <dbReference type="EMBL" id="AXG81153.1"/>
    </source>
</evidence>
<evidence type="ECO:0000313" key="3">
    <source>
        <dbReference type="Proteomes" id="UP000253868"/>
    </source>
</evidence>
<sequence length="1649" mass="182073">MGIGGWLKDAVGGMQDAGAWVDEHVFGKETPEEYRKRTGAGPMDVMRDRQMDNAVKSAAGPVLNATGQSLERVLQCVEYVYSNAISQPLSAYFLNTGSNEGDIWSASAWARSWRAAEHISPGQAFGMSTMSAAEGFSNEGDRVSDLAVKSPLQYQEPAPSALPPDYQDLSEDEQRAALQEMGMPAVGNAYVEHLRVDSDLFKYGSGAGDFAVRWWLDPVIIGGKGAAALREAKVVKPRPKGGWSKDDIDGLMADSTMGKAQDYLWANKDRPDVINNLTMFRASALGPRAGGIVSRLQSPEEVNLFLRTSLGDVEARALLQQRNGVVGQRLEKDTARLSELDLDLPRVLALNNPRVEAMVQARRASLEKQISADEALGTSYKEMLEHYGELDAVNLTRWSFARAERRTAAQADYRTGPAAGSLTRRGGGSAITRVNAGDFFGNPLTMVRSFREAHPNGTIKIDDLTADSIAELRGHIARIPGVGPGIRQDLLARYLKTTTEGQRLDLLDEVGSLGVAQIAKKRGFTTDEAAVLYQEFRRNISNGQEELRRYSAGTFPGEKVHLDEFMGHGGKLSVHPNMATRLANDHVLIDLKALDTALARHGSAIKALRTRGGSAADWMTDSIDYMNHLWKFSALFRLGYIPRVLGDDIAGQIARVGTAQMAMRTGQGVKNLATNLAQWKRPSAYEAQEAAFREGVKYADDELKLLRPQADAVRLKVQTQEALHKTAATRSRDAHRRALGRRNALDPKTTPRHKLAAHDALVARHKGYAALHERRLAAYRAGPERAKLDALDEQLGFITQSRENAARMADEARTRHGRGFTQRSQLHKEVQAARGVVLPASFGGEKGEYYQKMISSDDSLRNLFASNKKLVHGNLVRSFSHSGKSLSYPQNERAFVEAWHQAVNNQILQDGLALQAVKGASIEQMTHWLGRTVEGRAYRKRLGLKYTSDERVATSVYHDVETYLPDPLIRQAALEGKADIGFLTQSAEKGIRPFEVHSTSLGENLAGSNHMSRGMDRVIDGWFKVVATMPADRMSRHPLFNQLYEGHARTIVAQEMKQGAKVTQAEADRIAETARRLALKDTRKLVFDIAHRSDAGHMLRFVSPFFSATTEAWQRWSRIIADRPQVVGYANTFFHAPIAAGWMQDNDGNKLAKDGTVIDPVTGKKTFVPKGDRRIMARVPQFVVDGPVGKAFSMDGSGRWLVSQDSMNIITQGDPWFNPGTGPIVSIPVNEFVKDKPSQGEVARKLGILPFGPSAGSPLFGNTPLGRAADLSMPQTAKNFLTAFDTTDERYQRVKLQIMQRSAYEHANLGKPMPSAREIADMTRSYWLESAVWAFSQPAATQRSDQYAFYRDQYNNLRRKDPLRADEEFLSRFGESYFIFAQATSKNKIGAEATKAAVELSKQYEQQLAENPELGALIIGPEGSGPFSPEAYTYQLTHPLVPGGSEMQRTKLSAEEAMAENQRRLGWSKFTQLQNSITAQLHSAGFTSFADDGAEELAAMRSAISALLGDPLLPDGSENPYYNEGWSKDYYTLDARRYDRMIPGLTAVANSPLADNPNRSDLRGLRTYLTGRKAIVQELQSRKAGGGAKALRAKDNRDLATAWARFVDSLIESDTRFGDLHSRYLSRDLGVDLDELSADLDDMVSEEML</sequence>
<dbReference type="EMBL" id="CP031194">
    <property type="protein sequence ID" value="AXG81153.1"/>
    <property type="molecule type" value="Genomic_DNA"/>
</dbReference>
<dbReference type="KEGG" id="spad:DVK44_29575"/>